<accession>A0A2A6CK94</accession>
<organism evidence="1 2">
    <name type="scientific">Pristionchus pacificus</name>
    <name type="common">Parasitic nematode worm</name>
    <dbReference type="NCBI Taxonomy" id="54126"/>
    <lineage>
        <taxon>Eukaryota</taxon>
        <taxon>Metazoa</taxon>
        <taxon>Ecdysozoa</taxon>
        <taxon>Nematoda</taxon>
        <taxon>Chromadorea</taxon>
        <taxon>Rhabditida</taxon>
        <taxon>Rhabditina</taxon>
        <taxon>Diplogasteromorpha</taxon>
        <taxon>Diplogasteroidea</taxon>
        <taxon>Neodiplogasteridae</taxon>
        <taxon>Pristionchus</taxon>
    </lineage>
</organism>
<evidence type="ECO:0000313" key="1">
    <source>
        <dbReference type="EnsemblMetazoa" id="PPA06662.1"/>
    </source>
</evidence>
<gene>
    <name evidence="1" type="primary">WBGene00096216</name>
</gene>
<reference evidence="1" key="2">
    <citation type="submission" date="2022-06" db="UniProtKB">
        <authorList>
            <consortium name="EnsemblMetazoa"/>
        </authorList>
    </citation>
    <scope>IDENTIFICATION</scope>
    <source>
        <strain evidence="1">PS312</strain>
    </source>
</reference>
<evidence type="ECO:0000313" key="2">
    <source>
        <dbReference type="Proteomes" id="UP000005239"/>
    </source>
</evidence>
<proteinExistence type="predicted"/>
<reference evidence="2" key="1">
    <citation type="journal article" date="2008" name="Nat. Genet.">
        <title>The Pristionchus pacificus genome provides a unique perspective on nematode lifestyle and parasitism.</title>
        <authorList>
            <person name="Dieterich C."/>
            <person name="Clifton S.W."/>
            <person name="Schuster L.N."/>
            <person name="Chinwalla A."/>
            <person name="Delehaunty K."/>
            <person name="Dinkelacker I."/>
            <person name="Fulton L."/>
            <person name="Fulton R."/>
            <person name="Godfrey J."/>
            <person name="Minx P."/>
            <person name="Mitreva M."/>
            <person name="Roeseler W."/>
            <person name="Tian H."/>
            <person name="Witte H."/>
            <person name="Yang S.P."/>
            <person name="Wilson R.K."/>
            <person name="Sommer R.J."/>
        </authorList>
    </citation>
    <scope>NUCLEOTIDE SEQUENCE [LARGE SCALE GENOMIC DNA]</scope>
    <source>
        <strain evidence="2">PS312</strain>
    </source>
</reference>
<dbReference type="EnsemblMetazoa" id="PPA06662.1">
    <property type="protein sequence ID" value="PPA06662.1"/>
    <property type="gene ID" value="WBGene00096216"/>
</dbReference>
<name>A0A2A6CK94_PRIPA</name>
<sequence length="101" mass="10761">MKSSGILLLLFLAITTTSYAANTTAEAAHAQAAKTIESIIAQLQALLKELKSASPAGCKGFSCPQDQHCEMIQQTVCVRAPCDFPKVPVCVPNNVLKPMDQ</sequence>
<accession>A0A8R1U5I2</accession>
<dbReference type="Proteomes" id="UP000005239">
    <property type="component" value="Unassembled WGS sequence"/>
</dbReference>
<dbReference type="AlphaFoldDB" id="A0A2A6CK94"/>
<keyword evidence="2" id="KW-1185">Reference proteome</keyword>
<protein>
    <submittedName>
        <fullName evidence="1">Uncharacterized protein</fullName>
    </submittedName>
</protein>